<dbReference type="Pfam" id="PF00155">
    <property type="entry name" value="Aminotran_1_2"/>
    <property type="match status" value="1"/>
</dbReference>
<dbReference type="CDD" id="cd00609">
    <property type="entry name" value="AAT_like"/>
    <property type="match status" value="1"/>
</dbReference>
<name>A0AA39GJZ3_SARSR</name>
<keyword evidence="3" id="KW-1185">Reference proteome</keyword>
<dbReference type="GO" id="GO:0030170">
    <property type="term" value="F:pyridoxal phosphate binding"/>
    <property type="evidence" value="ECO:0007669"/>
    <property type="project" value="InterPro"/>
</dbReference>
<accession>A0AA39GJZ3</accession>
<sequence length="494" mass="53917">MRVDHLSIYQHRPFTSSSPSTMSPPQPAKHLINLIRGWPSPSLHPTALLSSAAQTILSNPETSVPALQYGPDHGYFPLREALATWLTKHYHGSDSKIQPDAERICITGGASQNLANILASFTDPVVTRRIWMVAPCYHLACNIFEDAGFQGRLRAIPEDEDGIDVDILEKKISALEKEEHDSKPELKPFKDPGPNRKHYKHIIYLVATCANPSGKTLPLHRREALVKLARRHNALLISDDVYDFLQWPITSPSAPSTTLTLGDSRIPRLPRLSDIDRSIGLPSTGDARFGYAISNGSFSKVAGPGVRTGWVEGSPAFSNGLSQTGATRSGGAPSQLCAAMMSELVASGALSEFLENTTRPALQHRHALMMAAIEKYISPIANVKIQNTSLGEADIYGGYFVWFSLPEGYSAKEVADRALKEENLVVAHGNMFEVRGDEASAGFGSEVRLCFSWEEEKDIEEGVRRLGDVLKRIKNGEASSVEGSGFSENAGVFV</sequence>
<dbReference type="Gene3D" id="3.40.640.10">
    <property type="entry name" value="Type I PLP-dependent aspartate aminotransferase-like (Major domain)"/>
    <property type="match status" value="1"/>
</dbReference>
<dbReference type="InterPro" id="IPR015424">
    <property type="entry name" value="PyrdxlP-dep_Trfase"/>
</dbReference>
<dbReference type="InterPro" id="IPR015421">
    <property type="entry name" value="PyrdxlP-dep_Trfase_major"/>
</dbReference>
<evidence type="ECO:0000259" key="1">
    <source>
        <dbReference type="Pfam" id="PF00155"/>
    </source>
</evidence>
<protein>
    <recommendedName>
        <fullName evidence="1">Aminotransferase class I/classII large domain-containing protein</fullName>
    </recommendedName>
</protein>
<dbReference type="Proteomes" id="UP001175261">
    <property type="component" value="Unassembled WGS sequence"/>
</dbReference>
<proteinExistence type="predicted"/>
<comment type="caution">
    <text evidence="2">The sequence shown here is derived from an EMBL/GenBank/DDBJ whole genome shotgun (WGS) entry which is preliminary data.</text>
</comment>
<dbReference type="SUPFAM" id="SSF53383">
    <property type="entry name" value="PLP-dependent transferases"/>
    <property type="match status" value="1"/>
</dbReference>
<evidence type="ECO:0000313" key="3">
    <source>
        <dbReference type="Proteomes" id="UP001175261"/>
    </source>
</evidence>
<dbReference type="GO" id="GO:0047536">
    <property type="term" value="F:2-aminoadipate transaminase activity"/>
    <property type="evidence" value="ECO:0007669"/>
    <property type="project" value="TreeGrafter"/>
</dbReference>
<feature type="domain" description="Aminotransferase class I/classII large" evidence="1">
    <location>
        <begin position="64"/>
        <end position="466"/>
    </location>
</feature>
<reference evidence="2" key="1">
    <citation type="submission" date="2022-10" db="EMBL/GenBank/DDBJ databases">
        <title>Determination and structural analysis of whole genome sequence of Sarocladium strictum F4-1.</title>
        <authorList>
            <person name="Hu L."/>
            <person name="Jiang Y."/>
        </authorList>
    </citation>
    <scope>NUCLEOTIDE SEQUENCE</scope>
    <source>
        <strain evidence="2">F4-1</strain>
    </source>
</reference>
<dbReference type="PANTHER" id="PTHR42858:SF1">
    <property type="entry name" value="LD15494P"/>
    <property type="match status" value="1"/>
</dbReference>
<dbReference type="Gene3D" id="3.90.1150.10">
    <property type="entry name" value="Aspartate Aminotransferase, domain 1"/>
    <property type="match status" value="1"/>
</dbReference>
<dbReference type="AlphaFoldDB" id="A0AA39GJZ3"/>
<evidence type="ECO:0000313" key="2">
    <source>
        <dbReference type="EMBL" id="KAK0388763.1"/>
    </source>
</evidence>
<dbReference type="InterPro" id="IPR015422">
    <property type="entry name" value="PyrdxlP-dep_Trfase_small"/>
</dbReference>
<dbReference type="EMBL" id="JAPDFR010000003">
    <property type="protein sequence ID" value="KAK0388763.1"/>
    <property type="molecule type" value="Genomic_DNA"/>
</dbReference>
<dbReference type="PANTHER" id="PTHR42858">
    <property type="entry name" value="AMINOTRANSFERASE"/>
    <property type="match status" value="1"/>
</dbReference>
<dbReference type="InterPro" id="IPR004839">
    <property type="entry name" value="Aminotransferase_I/II_large"/>
</dbReference>
<gene>
    <name evidence="2" type="ORF">NLU13_5006</name>
</gene>
<organism evidence="2 3">
    <name type="scientific">Sarocladium strictum</name>
    <name type="common">Black bundle disease fungus</name>
    <name type="synonym">Acremonium strictum</name>
    <dbReference type="NCBI Taxonomy" id="5046"/>
    <lineage>
        <taxon>Eukaryota</taxon>
        <taxon>Fungi</taxon>
        <taxon>Dikarya</taxon>
        <taxon>Ascomycota</taxon>
        <taxon>Pezizomycotina</taxon>
        <taxon>Sordariomycetes</taxon>
        <taxon>Hypocreomycetidae</taxon>
        <taxon>Hypocreales</taxon>
        <taxon>Sarocladiaceae</taxon>
        <taxon>Sarocladium</taxon>
    </lineage>
</organism>